<evidence type="ECO:0000313" key="4">
    <source>
        <dbReference type="Proteomes" id="UP000289738"/>
    </source>
</evidence>
<gene>
    <name evidence="3" type="ORF">Ahy_B06g084062</name>
</gene>
<name>A0A444YR48_ARAHY</name>
<evidence type="ECO:0000259" key="2">
    <source>
        <dbReference type="PROSITE" id="PS51176"/>
    </source>
</evidence>
<dbReference type="STRING" id="3818.A0A444YR48"/>
<keyword evidence="1" id="KW-0560">Oxidoreductase</keyword>
<sequence length="355" mass="40136">MISITTLNPSSPFNHFPDYTCLKITIVGFGNFGQFFAATLVRQGYTVLAHSRSNHSAIAKKLGVSFFQNSDDLCKEHPEVILFYSSIISMDRVLLMLSLKRLKCNTLFVDIRPSKEFPKKNSLEVLQKLDSAFEDLRKQLIARLHHVVRNQLMEDGERSNDVALLSSFASNNSSSSDKNTKLKIAIVGFGNFGQSLTKTIFSQGHEVLAYSRSDYSDVARKLGVSYFSNADDLCEQHPEVILLCTSILLTVKVLKPLPFQRLKRSTLFVDVLSVKEFSNNIFLQHLPPDFDVLYTHPMFGPESGKNGWKTFLLFMTKLELRTKNQEYCDVVGFSTFFLGKDVGWLKCLVLNMIGT</sequence>
<dbReference type="PANTHER" id="PTHR43207">
    <property type="entry name" value="AROGENATE DEHYDROGENASE-RELATED"/>
    <property type="match status" value="1"/>
</dbReference>
<protein>
    <recommendedName>
        <fullName evidence="2">Prephenate/arogenate dehydrogenase domain-containing protein</fullName>
    </recommendedName>
</protein>
<dbReference type="PROSITE" id="PS51176">
    <property type="entry name" value="PDH_ADH"/>
    <property type="match status" value="1"/>
</dbReference>
<evidence type="ECO:0000313" key="3">
    <source>
        <dbReference type="EMBL" id="RYR04358.1"/>
    </source>
</evidence>
<dbReference type="Proteomes" id="UP000289738">
    <property type="component" value="Chromosome B06"/>
</dbReference>
<dbReference type="GO" id="GO:0006571">
    <property type="term" value="P:tyrosine biosynthetic process"/>
    <property type="evidence" value="ECO:0007669"/>
    <property type="project" value="InterPro"/>
</dbReference>
<proteinExistence type="predicted"/>
<keyword evidence="4" id="KW-1185">Reference proteome</keyword>
<dbReference type="EMBL" id="SDMP01000016">
    <property type="protein sequence ID" value="RYR04358.1"/>
    <property type="molecule type" value="Genomic_DNA"/>
</dbReference>
<comment type="caution">
    <text evidence="3">The sequence shown here is derived from an EMBL/GenBank/DDBJ whole genome shotgun (WGS) entry which is preliminary data.</text>
</comment>
<dbReference type="InterPro" id="IPR003099">
    <property type="entry name" value="Prephen_DH"/>
</dbReference>
<feature type="domain" description="Prephenate/arogenate dehydrogenase" evidence="2">
    <location>
        <begin position="182"/>
        <end position="355"/>
    </location>
</feature>
<dbReference type="InterPro" id="IPR028939">
    <property type="entry name" value="P5C_Rdtase_cat_N"/>
</dbReference>
<accession>A0A444YR48</accession>
<evidence type="ECO:0000256" key="1">
    <source>
        <dbReference type="ARBA" id="ARBA00023002"/>
    </source>
</evidence>
<dbReference type="Pfam" id="PF03807">
    <property type="entry name" value="F420_oxidored"/>
    <property type="match status" value="2"/>
</dbReference>
<dbReference type="SUPFAM" id="SSF51735">
    <property type="entry name" value="NAD(P)-binding Rossmann-fold domains"/>
    <property type="match status" value="2"/>
</dbReference>
<reference evidence="3 4" key="1">
    <citation type="submission" date="2019-01" db="EMBL/GenBank/DDBJ databases">
        <title>Sequencing of cultivated peanut Arachis hypogaea provides insights into genome evolution and oil improvement.</title>
        <authorList>
            <person name="Chen X."/>
        </authorList>
    </citation>
    <scope>NUCLEOTIDE SEQUENCE [LARGE SCALE GENOMIC DNA]</scope>
    <source>
        <strain evidence="4">cv. Fuhuasheng</strain>
        <tissue evidence="3">Leaves</tissue>
    </source>
</reference>
<dbReference type="PANTHER" id="PTHR43207:SF8">
    <property type="entry name" value="AROGENATE DEHYDROGENASE 1, CHLOROPLASTIC"/>
    <property type="match status" value="1"/>
</dbReference>
<dbReference type="InterPro" id="IPR045011">
    <property type="entry name" value="TYRAAT1/2"/>
</dbReference>
<dbReference type="InterPro" id="IPR036291">
    <property type="entry name" value="NAD(P)-bd_dom_sf"/>
</dbReference>
<dbReference type="GO" id="GO:0033730">
    <property type="term" value="F:arogenate dehydrogenase (NADP+) activity"/>
    <property type="evidence" value="ECO:0007669"/>
    <property type="project" value="InterPro"/>
</dbReference>
<dbReference type="Gene3D" id="3.40.50.720">
    <property type="entry name" value="NAD(P)-binding Rossmann-like Domain"/>
    <property type="match status" value="2"/>
</dbReference>
<dbReference type="GO" id="GO:0004665">
    <property type="term" value="F:prephenate dehydrogenase (NADP+) activity"/>
    <property type="evidence" value="ECO:0007669"/>
    <property type="project" value="InterPro"/>
</dbReference>
<dbReference type="AlphaFoldDB" id="A0A444YR48"/>
<dbReference type="GO" id="GO:0008977">
    <property type="term" value="F:prephenate dehydrogenase (NAD+) activity"/>
    <property type="evidence" value="ECO:0007669"/>
    <property type="project" value="InterPro"/>
</dbReference>
<organism evidence="3 4">
    <name type="scientific">Arachis hypogaea</name>
    <name type="common">Peanut</name>
    <dbReference type="NCBI Taxonomy" id="3818"/>
    <lineage>
        <taxon>Eukaryota</taxon>
        <taxon>Viridiplantae</taxon>
        <taxon>Streptophyta</taxon>
        <taxon>Embryophyta</taxon>
        <taxon>Tracheophyta</taxon>
        <taxon>Spermatophyta</taxon>
        <taxon>Magnoliopsida</taxon>
        <taxon>eudicotyledons</taxon>
        <taxon>Gunneridae</taxon>
        <taxon>Pentapetalae</taxon>
        <taxon>rosids</taxon>
        <taxon>fabids</taxon>
        <taxon>Fabales</taxon>
        <taxon>Fabaceae</taxon>
        <taxon>Papilionoideae</taxon>
        <taxon>50 kb inversion clade</taxon>
        <taxon>dalbergioids sensu lato</taxon>
        <taxon>Dalbergieae</taxon>
        <taxon>Pterocarpus clade</taxon>
        <taxon>Arachis</taxon>
    </lineage>
</organism>